<evidence type="ECO:0000313" key="1">
    <source>
        <dbReference type="EMBL" id="GAX83696.1"/>
    </source>
</evidence>
<organism evidence="1 2">
    <name type="scientific">Chlamydomonas eustigma</name>
    <dbReference type="NCBI Taxonomy" id="1157962"/>
    <lineage>
        <taxon>Eukaryota</taxon>
        <taxon>Viridiplantae</taxon>
        <taxon>Chlorophyta</taxon>
        <taxon>core chlorophytes</taxon>
        <taxon>Chlorophyceae</taxon>
        <taxon>CS clade</taxon>
        <taxon>Chlamydomonadales</taxon>
        <taxon>Chlamydomonadaceae</taxon>
        <taxon>Chlamydomonas</taxon>
    </lineage>
</organism>
<dbReference type="Proteomes" id="UP000232323">
    <property type="component" value="Unassembled WGS sequence"/>
</dbReference>
<gene>
    <name evidence="1" type="ORF">CEUSTIGMA_g11121.t1</name>
</gene>
<dbReference type="InterPro" id="IPR055308">
    <property type="entry name" value="TEX47-like"/>
</dbReference>
<sequence length="237" mass="26484">MAEVERSDLDAKRENLLDVVLDKLHKAGKTIIFSRIIYVARFSRREQQIDSMKAFHEQLVEKHDPGNEISGMLLVYPACMMHMLEGRTSTLLAYLKDVISATPSESNIAETRVISSTEDIPSRCYHGWFSSFINTVSSVDTMDPCDSTTIVKNATELNVYLRKVGQSLQGQSESEIKRRLASLDSYVEGTPAPEVVLSLTPAEDAPSIPEYLDIFSGPVNVDLDVESVWPMPNPLKF</sequence>
<keyword evidence="2" id="KW-1185">Reference proteome</keyword>
<protein>
    <recommendedName>
        <fullName evidence="3">BLUF domain-containing protein</fullName>
    </recommendedName>
</protein>
<evidence type="ECO:0008006" key="3">
    <source>
        <dbReference type="Google" id="ProtNLM"/>
    </source>
</evidence>
<dbReference type="PANTHER" id="PTHR34035">
    <property type="entry name" value="TESTIS-EXPRESSED PROTEIN 47"/>
    <property type="match status" value="1"/>
</dbReference>
<evidence type="ECO:0000313" key="2">
    <source>
        <dbReference type="Proteomes" id="UP000232323"/>
    </source>
</evidence>
<dbReference type="Pfam" id="PF24787">
    <property type="entry name" value="TEX47"/>
    <property type="match status" value="1"/>
</dbReference>
<dbReference type="AlphaFoldDB" id="A0A250XKZ3"/>
<reference evidence="1 2" key="1">
    <citation type="submission" date="2017-08" db="EMBL/GenBank/DDBJ databases">
        <title>Acidophilic green algal genome provides insights into adaptation to an acidic environment.</title>
        <authorList>
            <person name="Hirooka S."/>
            <person name="Hirose Y."/>
            <person name="Kanesaki Y."/>
            <person name="Higuchi S."/>
            <person name="Fujiwara T."/>
            <person name="Onuma R."/>
            <person name="Era A."/>
            <person name="Ohbayashi R."/>
            <person name="Uzuka A."/>
            <person name="Nozaki H."/>
            <person name="Yoshikawa H."/>
            <person name="Miyagishima S.Y."/>
        </authorList>
    </citation>
    <scope>NUCLEOTIDE SEQUENCE [LARGE SCALE GENOMIC DNA]</scope>
    <source>
        <strain evidence="1 2">NIES-2499</strain>
    </source>
</reference>
<accession>A0A250XKZ3</accession>
<dbReference type="STRING" id="1157962.A0A250XKZ3"/>
<comment type="caution">
    <text evidence="1">The sequence shown here is derived from an EMBL/GenBank/DDBJ whole genome shotgun (WGS) entry which is preliminary data.</text>
</comment>
<dbReference type="PANTHER" id="PTHR34035:SF1">
    <property type="entry name" value="TESTIS-EXPRESSED PROTEIN 47"/>
    <property type="match status" value="1"/>
</dbReference>
<proteinExistence type="predicted"/>
<dbReference type="OrthoDB" id="548795at2759"/>
<name>A0A250XKZ3_9CHLO</name>
<dbReference type="EMBL" id="BEGY01000105">
    <property type="protein sequence ID" value="GAX83696.1"/>
    <property type="molecule type" value="Genomic_DNA"/>
</dbReference>